<dbReference type="AlphaFoldDB" id="A0A023AX89"/>
<evidence type="ECO:0000256" key="4">
    <source>
        <dbReference type="RuleBase" id="RU367086"/>
    </source>
</evidence>
<organism evidence="6 7">
    <name type="scientific">Gregarina niphandrodes</name>
    <name type="common">Septate eugregarine</name>
    <dbReference type="NCBI Taxonomy" id="110365"/>
    <lineage>
        <taxon>Eukaryota</taxon>
        <taxon>Sar</taxon>
        <taxon>Alveolata</taxon>
        <taxon>Apicomplexa</taxon>
        <taxon>Conoidasida</taxon>
        <taxon>Gregarinasina</taxon>
        <taxon>Eugregarinorida</taxon>
        <taxon>Gregarinidae</taxon>
        <taxon>Gregarina</taxon>
    </lineage>
</organism>
<protein>
    <recommendedName>
        <fullName evidence="4">Ribosome production factor 2 homolog</fullName>
    </recommendedName>
    <alternativeName>
        <fullName evidence="4">Ribosome biogenesis protein RPF2 homolog</fullName>
    </alternativeName>
</protein>
<evidence type="ECO:0000259" key="5">
    <source>
        <dbReference type="PROSITE" id="PS50833"/>
    </source>
</evidence>
<evidence type="ECO:0000256" key="1">
    <source>
        <dbReference type="ARBA" id="ARBA00004604"/>
    </source>
</evidence>
<comment type="caution">
    <text evidence="6">The sequence shown here is derived from an EMBL/GenBank/DDBJ whole genome shotgun (WGS) entry which is preliminary data.</text>
</comment>
<dbReference type="Pfam" id="PF04427">
    <property type="entry name" value="Brix"/>
    <property type="match status" value="1"/>
</dbReference>
<dbReference type="RefSeq" id="XP_011133422.1">
    <property type="nucleotide sequence ID" value="XM_011135120.1"/>
</dbReference>
<dbReference type="PANTHER" id="PTHR12728">
    <property type="entry name" value="BRIX DOMAIN CONTAINING PROTEIN"/>
    <property type="match status" value="1"/>
</dbReference>
<dbReference type="Proteomes" id="UP000019763">
    <property type="component" value="Unassembled WGS sequence"/>
</dbReference>
<evidence type="ECO:0000256" key="3">
    <source>
        <dbReference type="ARBA" id="ARBA00023242"/>
    </source>
</evidence>
<dbReference type="GO" id="GO:0019843">
    <property type="term" value="F:rRNA binding"/>
    <property type="evidence" value="ECO:0007669"/>
    <property type="project" value="UniProtKB-UniRule"/>
</dbReference>
<dbReference type="OrthoDB" id="407658at2759"/>
<gene>
    <name evidence="6" type="ORF">GNI_176810</name>
</gene>
<dbReference type="PROSITE" id="PS50833">
    <property type="entry name" value="BRIX"/>
    <property type="match status" value="1"/>
</dbReference>
<feature type="domain" description="Brix" evidence="5">
    <location>
        <begin position="64"/>
        <end position="286"/>
    </location>
</feature>
<dbReference type="GO" id="GO:0000463">
    <property type="term" value="P:maturation of LSU-rRNA from tricistronic rRNA transcript (SSU-rRNA, 5.8S rRNA, LSU-rRNA)"/>
    <property type="evidence" value="ECO:0007669"/>
    <property type="project" value="TreeGrafter"/>
</dbReference>
<dbReference type="SMART" id="SM00879">
    <property type="entry name" value="Brix"/>
    <property type="match status" value="1"/>
</dbReference>
<dbReference type="PANTHER" id="PTHR12728:SF0">
    <property type="entry name" value="RIBOSOME PRODUCTION FACTOR 2 HOMOLOG"/>
    <property type="match status" value="1"/>
</dbReference>
<keyword evidence="3 4" id="KW-0539">Nucleus</keyword>
<dbReference type="InterPro" id="IPR007109">
    <property type="entry name" value="Brix"/>
</dbReference>
<dbReference type="GeneID" id="22915992"/>
<comment type="similarity">
    <text evidence="2 4">Belongs to the RPF2 family.</text>
</comment>
<reference evidence="6" key="1">
    <citation type="submission" date="2013-12" db="EMBL/GenBank/DDBJ databases">
        <authorList>
            <person name="Omoto C.K."/>
            <person name="Sibley D."/>
            <person name="Venepally P."/>
            <person name="Hadjithomas M."/>
            <person name="Karamycheva S."/>
            <person name="Brunk B."/>
            <person name="Roos D."/>
            <person name="Caler E."/>
            <person name="Lorenzi H."/>
        </authorList>
    </citation>
    <scope>NUCLEOTIDE SEQUENCE</scope>
</reference>
<accession>A0A023AX89</accession>
<dbReference type="VEuPathDB" id="CryptoDB:GNI_176810"/>
<dbReference type="EMBL" id="AFNH02001330">
    <property type="protein sequence ID" value="EZG43324.1"/>
    <property type="molecule type" value="Genomic_DNA"/>
</dbReference>
<dbReference type="eggNOG" id="KOG3031">
    <property type="taxonomic scope" value="Eukaryota"/>
</dbReference>
<dbReference type="GO" id="GO:0000027">
    <property type="term" value="P:ribosomal large subunit assembly"/>
    <property type="evidence" value="ECO:0007669"/>
    <property type="project" value="InterPro"/>
</dbReference>
<keyword evidence="7" id="KW-1185">Reference proteome</keyword>
<evidence type="ECO:0000256" key="2">
    <source>
        <dbReference type="ARBA" id="ARBA00010782"/>
    </source>
</evidence>
<evidence type="ECO:0000313" key="6">
    <source>
        <dbReference type="EMBL" id="EZG43324.1"/>
    </source>
</evidence>
<proteinExistence type="inferred from homology"/>
<dbReference type="InterPro" id="IPR039770">
    <property type="entry name" value="Rpf2"/>
</dbReference>
<sequence length="337" mass="37750">MVKRRDIAKTKKTPIKKTLEQEVDALRPEVDEKTLAKLIRSKPKTVAGRKMLALDEPQVKEGTKRMLLCKGTNCCLQGQKLLQDLLKIRQPHAMYLRDRNQSKLVAPMVDPSDFLYLCEKNQGSKLFGMCSTTKKHPLRLFLGRVFDKSIYDIYEFDVLETREFHPKGIVAPVVGGKPLVVFQGSMWDLSDNLLGAKNCLADVFGGIKADRILLEGFDRAIVCSIYERKQSAGTSTGTTEPCIRIDQFAIKMTRDSENPSLPHVDLVNTGPGMTLKLLGARTPAPEMAKTASKIPSEEFVKGKSSVKTNTNDLLQTRQDIHIQAEPLKLVYLRHGKN</sequence>
<name>A0A023AX89_GRENI</name>
<dbReference type="GO" id="GO:0005730">
    <property type="term" value="C:nucleolus"/>
    <property type="evidence" value="ECO:0007669"/>
    <property type="project" value="UniProtKB-SubCell"/>
</dbReference>
<comment type="subcellular location">
    <subcellularLocation>
        <location evidence="1 4">Nucleus</location>
        <location evidence="1 4">Nucleolus</location>
    </subcellularLocation>
</comment>
<evidence type="ECO:0000313" key="7">
    <source>
        <dbReference type="Proteomes" id="UP000019763"/>
    </source>
</evidence>